<keyword evidence="2" id="KW-1185">Reference proteome</keyword>
<accession>A0A4Y7KTT6</accession>
<dbReference type="EMBL" id="CM010723">
    <property type="protein sequence ID" value="RZC75822.1"/>
    <property type="molecule type" value="Genomic_DNA"/>
</dbReference>
<dbReference type="AlphaFoldDB" id="A0A4Y7KTT6"/>
<reference evidence="1 2" key="1">
    <citation type="journal article" date="2018" name="Science">
        <title>The opium poppy genome and morphinan production.</title>
        <authorList>
            <person name="Guo L."/>
            <person name="Winzer T."/>
            <person name="Yang X."/>
            <person name="Li Y."/>
            <person name="Ning Z."/>
            <person name="He Z."/>
            <person name="Teodor R."/>
            <person name="Lu Y."/>
            <person name="Bowser T.A."/>
            <person name="Graham I.A."/>
            <person name="Ye K."/>
        </authorList>
    </citation>
    <scope>NUCLEOTIDE SEQUENCE [LARGE SCALE GENOMIC DNA]</scope>
    <source>
        <strain evidence="2">cv. HN1</strain>
        <tissue evidence="1">Leaves</tissue>
    </source>
</reference>
<proteinExistence type="predicted"/>
<organism evidence="1 2">
    <name type="scientific">Papaver somniferum</name>
    <name type="common">Opium poppy</name>
    <dbReference type="NCBI Taxonomy" id="3469"/>
    <lineage>
        <taxon>Eukaryota</taxon>
        <taxon>Viridiplantae</taxon>
        <taxon>Streptophyta</taxon>
        <taxon>Embryophyta</taxon>
        <taxon>Tracheophyta</taxon>
        <taxon>Spermatophyta</taxon>
        <taxon>Magnoliopsida</taxon>
        <taxon>Ranunculales</taxon>
        <taxon>Papaveraceae</taxon>
        <taxon>Papaveroideae</taxon>
        <taxon>Papaver</taxon>
    </lineage>
</organism>
<evidence type="ECO:0000313" key="2">
    <source>
        <dbReference type="Proteomes" id="UP000316621"/>
    </source>
</evidence>
<protein>
    <submittedName>
        <fullName evidence="1">Uncharacterized protein</fullName>
    </submittedName>
</protein>
<sequence length="70" mass="7649">MQKSISQQLSDCFGSMGNHWLLWVFNIVGQCSKIELVGKADPGEHGAVREASEISSLSAMATKETMHLVQ</sequence>
<name>A0A4Y7KTT6_PAPSO</name>
<gene>
    <name evidence="1" type="ORF">C5167_002334</name>
</gene>
<dbReference type="Gramene" id="RZC75822">
    <property type="protein sequence ID" value="RZC75822"/>
    <property type="gene ID" value="C5167_002334"/>
</dbReference>
<evidence type="ECO:0000313" key="1">
    <source>
        <dbReference type="EMBL" id="RZC75822.1"/>
    </source>
</evidence>
<dbReference type="Proteomes" id="UP000316621">
    <property type="component" value="Chromosome 9"/>
</dbReference>